<evidence type="ECO:0000313" key="2">
    <source>
        <dbReference type="EMBL" id="EKG13791.1"/>
    </source>
</evidence>
<protein>
    <submittedName>
        <fullName evidence="2">Uncharacterized protein</fullName>
    </submittedName>
</protein>
<dbReference type="AlphaFoldDB" id="K2QVN2"/>
<feature type="transmembrane region" description="Helical" evidence="1">
    <location>
        <begin position="55"/>
        <end position="75"/>
    </location>
</feature>
<dbReference type="InParanoid" id="K2QVN2"/>
<feature type="transmembrane region" description="Helical" evidence="1">
    <location>
        <begin position="147"/>
        <end position="167"/>
    </location>
</feature>
<reference evidence="2 3" key="1">
    <citation type="journal article" date="2012" name="BMC Genomics">
        <title>Tools to kill: Genome of one of the most destructive plant pathogenic fungi Macrophomina phaseolina.</title>
        <authorList>
            <person name="Islam M.S."/>
            <person name="Haque M.S."/>
            <person name="Islam M.M."/>
            <person name="Emdad E.M."/>
            <person name="Halim A."/>
            <person name="Hossen Q.M.M."/>
            <person name="Hossain M.Z."/>
            <person name="Ahmed B."/>
            <person name="Rahim S."/>
            <person name="Rahman M.S."/>
            <person name="Alam M.M."/>
            <person name="Hou S."/>
            <person name="Wan X."/>
            <person name="Saito J.A."/>
            <person name="Alam M."/>
        </authorList>
    </citation>
    <scope>NUCLEOTIDE SEQUENCE [LARGE SCALE GENOMIC DNA]</scope>
    <source>
        <strain evidence="2 3">MS6</strain>
    </source>
</reference>
<evidence type="ECO:0000256" key="1">
    <source>
        <dbReference type="SAM" id="Phobius"/>
    </source>
</evidence>
<proteinExistence type="predicted"/>
<feature type="transmembrane region" description="Helical" evidence="1">
    <location>
        <begin position="96"/>
        <end position="116"/>
    </location>
</feature>
<keyword evidence="1" id="KW-0472">Membrane</keyword>
<keyword evidence="1" id="KW-0812">Transmembrane</keyword>
<evidence type="ECO:0000313" key="3">
    <source>
        <dbReference type="Proteomes" id="UP000007129"/>
    </source>
</evidence>
<dbReference type="Proteomes" id="UP000007129">
    <property type="component" value="Unassembled WGS sequence"/>
</dbReference>
<feature type="transmembrane region" description="Helical" evidence="1">
    <location>
        <begin position="122"/>
        <end position="140"/>
    </location>
</feature>
<accession>K2QVN2</accession>
<gene>
    <name evidence="2" type="ORF">MPH_09029</name>
</gene>
<dbReference type="HOGENOM" id="CLU_1578826_0_0_1"/>
<dbReference type="EMBL" id="AHHD01000385">
    <property type="protein sequence ID" value="EKG13791.1"/>
    <property type="molecule type" value="Genomic_DNA"/>
</dbReference>
<feature type="transmembrane region" description="Helical" evidence="1">
    <location>
        <begin position="21"/>
        <end position="43"/>
    </location>
</feature>
<organism evidence="2 3">
    <name type="scientific">Macrophomina phaseolina (strain MS6)</name>
    <name type="common">Charcoal rot fungus</name>
    <dbReference type="NCBI Taxonomy" id="1126212"/>
    <lineage>
        <taxon>Eukaryota</taxon>
        <taxon>Fungi</taxon>
        <taxon>Dikarya</taxon>
        <taxon>Ascomycota</taxon>
        <taxon>Pezizomycotina</taxon>
        <taxon>Dothideomycetes</taxon>
        <taxon>Dothideomycetes incertae sedis</taxon>
        <taxon>Botryosphaeriales</taxon>
        <taxon>Botryosphaeriaceae</taxon>
        <taxon>Macrophomina</taxon>
    </lineage>
</organism>
<dbReference type="VEuPathDB" id="FungiDB:MPH_09029"/>
<comment type="caution">
    <text evidence="2">The sequence shown here is derived from an EMBL/GenBank/DDBJ whole genome shotgun (WGS) entry which is preliminary data.</text>
</comment>
<keyword evidence="1" id="KW-1133">Transmembrane helix</keyword>
<sequence length="169" mass="19463">MPARASVNALNAKEICHSHLGGVRVVVIVFFDRGLWLLFYGILLSTKNTRQSVAYSGYQGLFLLVSFSSCIFLALKKSQRLSWFKFHFPSKMQCILPARAVFAVLSTHPSALAWPYAMIRDLVVLFFFFSLDLFVFLLFFHNCIDGMHPFMVFLRFFFLASLEMIIYCC</sequence>
<name>K2QVN2_MACPH</name>